<evidence type="ECO:0000313" key="2">
    <source>
        <dbReference type="EMBL" id="CAB3393072.1"/>
    </source>
</evidence>
<organism evidence="2 3">
    <name type="scientific">Kyrpidia spormannii</name>
    <dbReference type="NCBI Taxonomy" id="2055160"/>
    <lineage>
        <taxon>Bacteria</taxon>
        <taxon>Bacillati</taxon>
        <taxon>Bacillota</taxon>
        <taxon>Bacilli</taxon>
        <taxon>Bacillales</taxon>
        <taxon>Alicyclobacillaceae</taxon>
        <taxon>Kyrpidia</taxon>
    </lineage>
</organism>
<evidence type="ECO:0000313" key="3">
    <source>
        <dbReference type="Proteomes" id="UP000502196"/>
    </source>
</evidence>
<name>A0A6F9E776_9BACL</name>
<dbReference type="AlphaFoldDB" id="A0A6F9E776"/>
<proteinExistence type="predicted"/>
<reference evidence="2 3" key="1">
    <citation type="submission" date="2020-04" db="EMBL/GenBank/DDBJ databases">
        <authorList>
            <person name="Hogendoorn C."/>
        </authorList>
    </citation>
    <scope>NUCLEOTIDE SEQUENCE [LARGE SCALE GENOMIC DNA]</scope>
    <source>
        <strain evidence="2">COOX1</strain>
    </source>
</reference>
<evidence type="ECO:0000256" key="1">
    <source>
        <dbReference type="SAM" id="MobiDB-lite"/>
    </source>
</evidence>
<accession>A0A6F9E776</accession>
<feature type="region of interest" description="Disordered" evidence="1">
    <location>
        <begin position="1"/>
        <end position="32"/>
    </location>
</feature>
<sequence length="66" mass="7119">MVQSPVPSSEPSSAPPATRESSQEGTPDAFDTLSLHPIYHGWSSIFEVSLRPPVPGTAHPHRSDRV</sequence>
<protein>
    <submittedName>
        <fullName evidence="2">Uncharacterized protein</fullName>
    </submittedName>
</protein>
<gene>
    <name evidence="2" type="ORF">COOX1_1727</name>
</gene>
<dbReference type="EMBL" id="LR792683">
    <property type="protein sequence ID" value="CAB3393072.1"/>
    <property type="molecule type" value="Genomic_DNA"/>
</dbReference>
<dbReference type="Proteomes" id="UP000502196">
    <property type="component" value="Chromosome"/>
</dbReference>
<feature type="compositionally biased region" description="Low complexity" evidence="1">
    <location>
        <begin position="1"/>
        <end position="20"/>
    </location>
</feature>